<accession>A0A7K4AF67</accession>
<dbReference type="Proteomes" id="UP000544742">
    <property type="component" value="Unassembled WGS sequence"/>
</dbReference>
<dbReference type="EMBL" id="JAAYUN010000015">
    <property type="protein sequence ID" value="NLJ21646.1"/>
    <property type="molecule type" value="Genomic_DNA"/>
</dbReference>
<comment type="caution">
    <text evidence="1">The sequence shown here is derived from an EMBL/GenBank/DDBJ whole genome shotgun (WGS) entry which is preliminary data.</text>
</comment>
<reference evidence="1 2" key="1">
    <citation type="journal article" date="2020" name="Biotechnol. Biofuels">
        <title>New insights from the biogas microbiome by comprehensive genome-resolved metagenomics of nearly 1600 species originating from multiple anaerobic digesters.</title>
        <authorList>
            <person name="Campanaro S."/>
            <person name="Treu L."/>
            <person name="Rodriguez-R L.M."/>
            <person name="Kovalovszki A."/>
            <person name="Ziels R.M."/>
            <person name="Maus I."/>
            <person name="Zhu X."/>
            <person name="Kougias P.G."/>
            <person name="Basile A."/>
            <person name="Luo G."/>
            <person name="Schluter A."/>
            <person name="Konstantinidis K.T."/>
            <person name="Angelidaki I."/>
        </authorList>
    </citation>
    <scope>NUCLEOTIDE SEQUENCE [LARGE SCALE GENOMIC DNA]</scope>
    <source>
        <strain evidence="1">AS27yjCOA_157</strain>
    </source>
</reference>
<name>A0A7K4AF67_METSH</name>
<sequence>MEIGFSALLFVLPLAVSSPTLWSLSHVNLFMLSYEPHIMVTHLFWAEENTTKTSRAESLENRGSRRIELRTRKVEEILGTIKEECMRDKK</sequence>
<evidence type="ECO:0000313" key="2">
    <source>
        <dbReference type="Proteomes" id="UP000544742"/>
    </source>
</evidence>
<proteinExistence type="predicted"/>
<evidence type="ECO:0000313" key="1">
    <source>
        <dbReference type="EMBL" id="NLJ21646.1"/>
    </source>
</evidence>
<gene>
    <name evidence="1" type="ORF">GX426_00850</name>
</gene>
<organism evidence="1 2">
    <name type="scientific">Methanothrix soehngenii</name>
    <name type="common">Methanosaeta concilii</name>
    <dbReference type="NCBI Taxonomy" id="2223"/>
    <lineage>
        <taxon>Archaea</taxon>
        <taxon>Methanobacteriati</taxon>
        <taxon>Methanobacteriota</taxon>
        <taxon>Stenosarchaea group</taxon>
        <taxon>Methanomicrobia</taxon>
        <taxon>Methanotrichales</taxon>
        <taxon>Methanotrichaceae</taxon>
        <taxon>Methanothrix</taxon>
    </lineage>
</organism>
<dbReference type="AlphaFoldDB" id="A0A7K4AF67"/>
<dbReference type="RefSeq" id="WP_276619343.1">
    <property type="nucleotide sequence ID" value="NZ_DAOSQJ010000054.1"/>
</dbReference>
<protein>
    <submittedName>
        <fullName evidence="1">Uncharacterized protein</fullName>
    </submittedName>
</protein>